<dbReference type="InterPro" id="IPR000524">
    <property type="entry name" value="Tscrpt_reg_HTH_GntR"/>
</dbReference>
<dbReference type="InterPro" id="IPR036390">
    <property type="entry name" value="WH_DNA-bd_sf"/>
</dbReference>
<dbReference type="Gene3D" id="1.10.10.10">
    <property type="entry name" value="Winged helix-like DNA-binding domain superfamily/Winged helix DNA-binding domain"/>
    <property type="match status" value="1"/>
</dbReference>
<dbReference type="SUPFAM" id="SSF46785">
    <property type="entry name" value="Winged helix' DNA-binding domain"/>
    <property type="match status" value="1"/>
</dbReference>
<dbReference type="SMART" id="SM00345">
    <property type="entry name" value="HTH_GNTR"/>
    <property type="match status" value="1"/>
</dbReference>
<keyword evidence="3" id="KW-0804">Transcription</keyword>
<evidence type="ECO:0000259" key="4">
    <source>
        <dbReference type="PROSITE" id="PS50949"/>
    </source>
</evidence>
<keyword evidence="6" id="KW-1185">Reference proteome</keyword>
<evidence type="ECO:0000256" key="1">
    <source>
        <dbReference type="ARBA" id="ARBA00023015"/>
    </source>
</evidence>
<dbReference type="Proteomes" id="UP001500151">
    <property type="component" value="Unassembled WGS sequence"/>
</dbReference>
<comment type="caution">
    <text evidence="5">The sequence shown here is derived from an EMBL/GenBank/DDBJ whole genome shotgun (WGS) entry which is preliminary data.</text>
</comment>
<dbReference type="Pfam" id="PF00392">
    <property type="entry name" value="GntR"/>
    <property type="match status" value="1"/>
</dbReference>
<evidence type="ECO:0000313" key="6">
    <source>
        <dbReference type="Proteomes" id="UP001500151"/>
    </source>
</evidence>
<dbReference type="PRINTS" id="PR00035">
    <property type="entry name" value="HTHGNTR"/>
</dbReference>
<dbReference type="InterPro" id="IPR036388">
    <property type="entry name" value="WH-like_DNA-bd_sf"/>
</dbReference>
<evidence type="ECO:0000313" key="5">
    <source>
        <dbReference type="EMBL" id="GAA2637387.1"/>
    </source>
</evidence>
<keyword evidence="1" id="KW-0805">Transcription regulation</keyword>
<organism evidence="5 6">
    <name type="scientific">Streptomyces vastus</name>
    <dbReference type="NCBI Taxonomy" id="285451"/>
    <lineage>
        <taxon>Bacteria</taxon>
        <taxon>Bacillati</taxon>
        <taxon>Actinomycetota</taxon>
        <taxon>Actinomycetes</taxon>
        <taxon>Kitasatosporales</taxon>
        <taxon>Streptomycetaceae</taxon>
        <taxon>Streptomyces</taxon>
    </lineage>
</organism>
<accession>A0ABP6D6V6</accession>
<feature type="domain" description="HTH gntR-type" evidence="4">
    <location>
        <begin position="1"/>
        <end position="59"/>
    </location>
</feature>
<evidence type="ECO:0000256" key="3">
    <source>
        <dbReference type="ARBA" id="ARBA00023163"/>
    </source>
</evidence>
<protein>
    <recommendedName>
        <fullName evidence="4">HTH gntR-type domain-containing protein</fullName>
    </recommendedName>
</protein>
<gene>
    <name evidence="5" type="ORF">GCM10010307_34920</name>
</gene>
<reference evidence="6" key="1">
    <citation type="journal article" date="2019" name="Int. J. Syst. Evol. Microbiol.">
        <title>The Global Catalogue of Microorganisms (GCM) 10K type strain sequencing project: providing services to taxonomists for standard genome sequencing and annotation.</title>
        <authorList>
            <consortium name="The Broad Institute Genomics Platform"/>
            <consortium name="The Broad Institute Genome Sequencing Center for Infectious Disease"/>
            <person name="Wu L."/>
            <person name="Ma J."/>
        </authorList>
    </citation>
    <scope>NUCLEOTIDE SEQUENCE [LARGE SCALE GENOMIC DNA]</scope>
    <source>
        <strain evidence="6">JCM 4524</strain>
    </source>
</reference>
<name>A0ABP6D6V6_9ACTN</name>
<dbReference type="EMBL" id="BAAASJ010000033">
    <property type="protein sequence ID" value="GAA2637387.1"/>
    <property type="molecule type" value="Genomic_DNA"/>
</dbReference>
<evidence type="ECO:0000256" key="2">
    <source>
        <dbReference type="ARBA" id="ARBA00023125"/>
    </source>
</evidence>
<proteinExistence type="predicted"/>
<sequence length="59" mass="6455">MLDALRSSLTDGTYQVGNRLPPQRELAARFDVSRDTVQRVLRALTTEAGSSRVRGVAPV</sequence>
<keyword evidence="2" id="KW-0238">DNA-binding</keyword>
<dbReference type="PROSITE" id="PS50949">
    <property type="entry name" value="HTH_GNTR"/>
    <property type="match status" value="1"/>
</dbReference>